<evidence type="ECO:0000256" key="2">
    <source>
        <dbReference type="ARBA" id="ARBA00008335"/>
    </source>
</evidence>
<dbReference type="Gene3D" id="1.20.1250.20">
    <property type="entry name" value="MFS general substrate transporter like domains"/>
    <property type="match status" value="2"/>
</dbReference>
<dbReference type="AlphaFoldDB" id="A0A2K3V2A2"/>
<keyword evidence="4 7" id="KW-0812">Transmembrane</keyword>
<keyword evidence="3" id="KW-0813">Transport</keyword>
<dbReference type="GO" id="GO:0012505">
    <property type="term" value="C:endomembrane system"/>
    <property type="evidence" value="ECO:0007669"/>
    <property type="project" value="UniProtKB-SubCell"/>
</dbReference>
<evidence type="ECO:0000256" key="3">
    <source>
        <dbReference type="ARBA" id="ARBA00022448"/>
    </source>
</evidence>
<proteinExistence type="inferred from homology"/>
<dbReference type="GO" id="GO:0016020">
    <property type="term" value="C:membrane"/>
    <property type="evidence" value="ECO:0007669"/>
    <property type="project" value="TreeGrafter"/>
</dbReference>
<comment type="caution">
    <text evidence="9">The sequence shown here is derived from an EMBL/GenBank/DDBJ whole genome shotgun (WGS) entry which is preliminary data.</text>
</comment>
<keyword evidence="5 7" id="KW-1133">Transmembrane helix</keyword>
<comment type="similarity">
    <text evidence="2">Belongs to the major facilitator superfamily.</text>
</comment>
<gene>
    <name evidence="9" type="ORF">CVO96_07270</name>
</gene>
<dbReference type="InterPro" id="IPR020846">
    <property type="entry name" value="MFS_dom"/>
</dbReference>
<evidence type="ECO:0000256" key="4">
    <source>
        <dbReference type="ARBA" id="ARBA00022692"/>
    </source>
</evidence>
<evidence type="ECO:0000256" key="7">
    <source>
        <dbReference type="SAM" id="Phobius"/>
    </source>
</evidence>
<feature type="transmembrane region" description="Helical" evidence="7">
    <location>
        <begin position="84"/>
        <end position="105"/>
    </location>
</feature>
<accession>A0A2K3V2A2</accession>
<dbReference type="PROSITE" id="PS50850">
    <property type="entry name" value="MFS"/>
    <property type="match status" value="1"/>
</dbReference>
<evidence type="ECO:0000259" key="8">
    <source>
        <dbReference type="PROSITE" id="PS50850"/>
    </source>
</evidence>
<evidence type="ECO:0000256" key="5">
    <source>
        <dbReference type="ARBA" id="ARBA00022989"/>
    </source>
</evidence>
<dbReference type="PANTHER" id="PTHR23514">
    <property type="entry name" value="BYPASS OF STOP CODON PROTEIN 6"/>
    <property type="match status" value="1"/>
</dbReference>
<feature type="transmembrane region" description="Helical" evidence="7">
    <location>
        <begin position="322"/>
        <end position="340"/>
    </location>
</feature>
<keyword evidence="6 7" id="KW-0472">Membrane</keyword>
<dbReference type="Pfam" id="PF07690">
    <property type="entry name" value="MFS_1"/>
    <property type="match status" value="1"/>
</dbReference>
<feature type="transmembrane region" description="Helical" evidence="7">
    <location>
        <begin position="20"/>
        <end position="44"/>
    </location>
</feature>
<feature type="transmembrane region" description="Helical" evidence="7">
    <location>
        <begin position="178"/>
        <end position="200"/>
    </location>
</feature>
<dbReference type="GO" id="GO:0022857">
    <property type="term" value="F:transmembrane transporter activity"/>
    <property type="evidence" value="ECO:0007669"/>
    <property type="project" value="InterPro"/>
</dbReference>
<dbReference type="PANTHER" id="PTHR23514:SF3">
    <property type="entry name" value="BYPASS OF STOP CODON PROTEIN 6"/>
    <property type="match status" value="1"/>
</dbReference>
<feature type="transmembrane region" description="Helical" evidence="7">
    <location>
        <begin position="268"/>
        <end position="288"/>
    </location>
</feature>
<feature type="transmembrane region" description="Helical" evidence="7">
    <location>
        <begin position="56"/>
        <end position="78"/>
    </location>
</feature>
<feature type="transmembrane region" description="Helical" evidence="7">
    <location>
        <begin position="112"/>
        <end position="131"/>
    </location>
</feature>
<feature type="transmembrane region" description="Helical" evidence="7">
    <location>
        <begin position="206"/>
        <end position="229"/>
    </location>
</feature>
<protein>
    <submittedName>
        <fullName evidence="9">MFS transporter</fullName>
    </submittedName>
</protein>
<dbReference type="InterPro" id="IPR051788">
    <property type="entry name" value="MFS_Transporter"/>
</dbReference>
<organism evidence="9 10">
    <name type="scientific">Deinococcus koreensis</name>
    <dbReference type="NCBI Taxonomy" id="2054903"/>
    <lineage>
        <taxon>Bacteria</taxon>
        <taxon>Thermotogati</taxon>
        <taxon>Deinococcota</taxon>
        <taxon>Deinococci</taxon>
        <taxon>Deinococcales</taxon>
        <taxon>Deinococcaceae</taxon>
        <taxon>Deinococcus</taxon>
    </lineage>
</organism>
<feature type="transmembrane region" description="Helical" evidence="7">
    <location>
        <begin position="137"/>
        <end position="157"/>
    </location>
</feature>
<dbReference type="InterPro" id="IPR011701">
    <property type="entry name" value="MFS"/>
</dbReference>
<dbReference type="EMBL" id="PPPD01000001">
    <property type="protein sequence ID" value="PNY82913.1"/>
    <property type="molecule type" value="Genomic_DNA"/>
</dbReference>
<evidence type="ECO:0000256" key="6">
    <source>
        <dbReference type="ARBA" id="ARBA00023136"/>
    </source>
</evidence>
<reference evidence="9 10" key="1">
    <citation type="submission" date="2018-01" db="EMBL/GenBank/DDBJ databases">
        <title>Deinococcus koreensis sp. nov., a radiation-resistant bacterium isolated from river water.</title>
        <authorList>
            <person name="Choi A."/>
        </authorList>
    </citation>
    <scope>NUCLEOTIDE SEQUENCE [LARGE SCALE GENOMIC DNA]</scope>
    <source>
        <strain evidence="9 10">SJW1-2</strain>
    </source>
</reference>
<dbReference type="Proteomes" id="UP000236379">
    <property type="component" value="Unassembled WGS sequence"/>
</dbReference>
<sequence>MGVLQPIYGPLFPFFQQRFGVSTASVGIIASAHFLGSAAAPPLAGVLLRRLSTRRVVVGSLILLALGAVLVGLAPLWALAVAGAVVAGLGMGGVSAALNAVFASVGTRAINFVNAVFAAASILAPLIAVGLAPLGLAWPFVLIASLSLLTLLAAKVWGLPELPPARPQDGGRGLARSLALFVPMLVCYVGLEVGFGAWGIKHLQGVGFGSAALAVSLYWGGFTLGRALTSAFGGRFRPDRLVLVSAVLSALVALAASVPALAPLAYPLVGLTLGPLFGSVLVWSAGVLPVRLLPFLLVSGSVGGILVPWLIGLAFARSGPQAVPVFLAALGAVLVALVVLTRRVLRVSPAA</sequence>
<feature type="domain" description="Major facilitator superfamily (MFS) profile" evidence="8">
    <location>
        <begin position="1"/>
        <end position="348"/>
    </location>
</feature>
<feature type="transmembrane region" description="Helical" evidence="7">
    <location>
        <begin position="241"/>
        <end position="262"/>
    </location>
</feature>
<evidence type="ECO:0000313" key="10">
    <source>
        <dbReference type="Proteomes" id="UP000236379"/>
    </source>
</evidence>
<keyword evidence="10" id="KW-1185">Reference proteome</keyword>
<evidence type="ECO:0000313" key="9">
    <source>
        <dbReference type="EMBL" id="PNY82913.1"/>
    </source>
</evidence>
<feature type="transmembrane region" description="Helical" evidence="7">
    <location>
        <begin position="295"/>
        <end position="316"/>
    </location>
</feature>
<comment type="subcellular location">
    <subcellularLocation>
        <location evidence="1">Endomembrane system</location>
        <topology evidence="1">Multi-pass membrane protein</topology>
    </subcellularLocation>
</comment>
<evidence type="ECO:0000256" key="1">
    <source>
        <dbReference type="ARBA" id="ARBA00004127"/>
    </source>
</evidence>
<dbReference type="InterPro" id="IPR036259">
    <property type="entry name" value="MFS_trans_sf"/>
</dbReference>
<dbReference type="SUPFAM" id="SSF103473">
    <property type="entry name" value="MFS general substrate transporter"/>
    <property type="match status" value="1"/>
</dbReference>
<dbReference type="OrthoDB" id="62126at2"/>
<name>A0A2K3V2A2_9DEIO</name>